<dbReference type="SUPFAM" id="SSF109604">
    <property type="entry name" value="HD-domain/PDEase-like"/>
    <property type="match status" value="1"/>
</dbReference>
<accession>A0A964RT06</accession>
<dbReference type="Pfam" id="PF08668">
    <property type="entry name" value="HDOD"/>
    <property type="match status" value="1"/>
</dbReference>
<dbReference type="InterPro" id="IPR003607">
    <property type="entry name" value="HD/PDEase_dom"/>
</dbReference>
<dbReference type="PROSITE" id="PS51833">
    <property type="entry name" value="HDOD"/>
    <property type="match status" value="1"/>
</dbReference>
<reference evidence="2" key="1">
    <citation type="submission" date="2019-12" db="EMBL/GenBank/DDBJ databases">
        <title>Microbes associate with the intestines of laboratory mice.</title>
        <authorList>
            <person name="Navarre W."/>
            <person name="Wong E."/>
        </authorList>
    </citation>
    <scope>NUCLEOTIDE SEQUENCE</scope>
    <source>
        <strain evidence="2">NM79_F5</strain>
    </source>
</reference>
<evidence type="ECO:0000313" key="3">
    <source>
        <dbReference type="Proteomes" id="UP000656077"/>
    </source>
</evidence>
<dbReference type="InterPro" id="IPR013976">
    <property type="entry name" value="HDOD"/>
</dbReference>
<dbReference type="RefSeq" id="WP_160361669.1">
    <property type="nucleotide sequence ID" value="NZ_WSRQ01000108.1"/>
</dbReference>
<proteinExistence type="predicted"/>
<dbReference type="EMBL" id="WSRQ01000108">
    <property type="protein sequence ID" value="MVX67247.1"/>
    <property type="molecule type" value="Genomic_DNA"/>
</dbReference>
<dbReference type="InterPro" id="IPR052340">
    <property type="entry name" value="RNase_Y/CdgJ"/>
</dbReference>
<protein>
    <submittedName>
        <fullName evidence="2">HDOD domain-containing protein</fullName>
    </submittedName>
</protein>
<feature type="domain" description="HDOD" evidence="1">
    <location>
        <begin position="16"/>
        <end position="213"/>
    </location>
</feature>
<dbReference type="PANTHER" id="PTHR33525">
    <property type="match status" value="1"/>
</dbReference>
<dbReference type="Gene3D" id="1.10.3210.10">
    <property type="entry name" value="Hypothetical protein af1432"/>
    <property type="match status" value="1"/>
</dbReference>
<evidence type="ECO:0000313" key="2">
    <source>
        <dbReference type="EMBL" id="MVX67247.1"/>
    </source>
</evidence>
<dbReference type="AlphaFoldDB" id="A0A964RT06"/>
<evidence type="ECO:0000259" key="1">
    <source>
        <dbReference type="PROSITE" id="PS51833"/>
    </source>
</evidence>
<comment type="caution">
    <text evidence="2">The sequence shown here is derived from an EMBL/GenBank/DDBJ whole genome shotgun (WGS) entry which is preliminary data.</text>
</comment>
<dbReference type="PANTHER" id="PTHR33525:SF3">
    <property type="entry name" value="RIBONUCLEASE Y"/>
    <property type="match status" value="1"/>
</dbReference>
<gene>
    <name evidence="2" type="ORF">GKZ28_26760</name>
</gene>
<sequence>MEKHKTLKLIKNSKHLPQIPKSFGEILNMLLAPCDFNMDECIEKFSMHPQLEATLIKVLNYNSKLNREIVSIKDAVVYLGAKNTRLIAISYITRLLLPDRKGRAKIFDNSTYWKHCIGTSIASYMIADRTGLCDKDKMFIYGLIHDIGVTVLDICLPEHLDKIHMLQQKGLHQIAAEKIVLSGITHSDIGMWLCKEWGLPDEISEIVGFHHTPLLSSKNITEVEIMHLADSISTNYYEKLLGNETTFLYSEKIMEALGVNKECIDEIVDRIPQEVKKVDRVVDFKF</sequence>
<name>A0A964RT06_9CLOT</name>
<dbReference type="CDD" id="cd00077">
    <property type="entry name" value="HDc"/>
    <property type="match status" value="1"/>
</dbReference>
<dbReference type="Proteomes" id="UP000656077">
    <property type="component" value="Unassembled WGS sequence"/>
</dbReference>
<organism evidence="2 3">
    <name type="scientific">Clostridium chromiireducens</name>
    <dbReference type="NCBI Taxonomy" id="225345"/>
    <lineage>
        <taxon>Bacteria</taxon>
        <taxon>Bacillati</taxon>
        <taxon>Bacillota</taxon>
        <taxon>Clostridia</taxon>
        <taxon>Eubacteriales</taxon>
        <taxon>Clostridiaceae</taxon>
        <taxon>Clostridium</taxon>
    </lineage>
</organism>